<accession>A0A4Y1X009</accession>
<evidence type="ECO:0000313" key="3">
    <source>
        <dbReference type="EMBL" id="BBL05618.1"/>
    </source>
</evidence>
<dbReference type="Pfam" id="PF18942">
    <property type="entry name" value="DUF5689"/>
    <property type="match status" value="1"/>
</dbReference>
<gene>
    <name evidence="3" type="ORF">A5CPEGH6_02560</name>
</gene>
<evidence type="ECO:0000259" key="1">
    <source>
        <dbReference type="Pfam" id="PF13004"/>
    </source>
</evidence>
<dbReference type="AlphaFoldDB" id="A0A4Y1X009"/>
<organism evidence="3 4">
    <name type="scientific">Alistipes dispar</name>
    <dbReference type="NCBI Taxonomy" id="2585119"/>
    <lineage>
        <taxon>Bacteria</taxon>
        <taxon>Pseudomonadati</taxon>
        <taxon>Bacteroidota</taxon>
        <taxon>Bacteroidia</taxon>
        <taxon>Bacteroidales</taxon>
        <taxon>Rikenellaceae</taxon>
        <taxon>Alistipes</taxon>
    </lineage>
</organism>
<feature type="domain" description="BACON" evidence="1">
    <location>
        <begin position="61"/>
        <end position="122"/>
    </location>
</feature>
<evidence type="ECO:0008006" key="5">
    <source>
        <dbReference type="Google" id="ProtNLM"/>
    </source>
</evidence>
<dbReference type="Gene3D" id="2.60.40.10">
    <property type="entry name" value="Immunoglobulins"/>
    <property type="match status" value="1"/>
</dbReference>
<keyword evidence="4" id="KW-1185">Reference proteome</keyword>
<name>A0A4Y1X009_9BACT</name>
<proteinExistence type="predicted"/>
<feature type="domain" description="DUF5689" evidence="2">
    <location>
        <begin position="130"/>
        <end position="350"/>
    </location>
</feature>
<dbReference type="InterPro" id="IPR043744">
    <property type="entry name" value="DUF5689"/>
</dbReference>
<evidence type="ECO:0000259" key="2">
    <source>
        <dbReference type="Pfam" id="PF18942"/>
    </source>
</evidence>
<evidence type="ECO:0000313" key="4">
    <source>
        <dbReference type="Proteomes" id="UP000319374"/>
    </source>
</evidence>
<reference evidence="4" key="1">
    <citation type="submission" date="2019-06" db="EMBL/GenBank/DDBJ databases">
        <title>Alistipes onderdonkii subsp. vulgaris subsp. nov., Alistipes dispar sp. nov. and Alistipes communis sp. nov., isolated from human faeces, and creation of Alistipes onderdonkii subsp. onderdonkii subsp. nov.</title>
        <authorList>
            <person name="Sakamoto M."/>
            <person name="Ikeyama N."/>
            <person name="Ogata Y."/>
            <person name="Suda W."/>
            <person name="Iino T."/>
            <person name="Hattori M."/>
            <person name="Ohkuma M."/>
        </authorList>
    </citation>
    <scope>NUCLEOTIDE SEQUENCE [LARGE SCALE GENOMIC DNA]</scope>
    <source>
        <strain evidence="4">5CPEGH6</strain>
    </source>
</reference>
<dbReference type="Pfam" id="PF13004">
    <property type="entry name" value="BACON"/>
    <property type="match status" value="1"/>
</dbReference>
<dbReference type="InterPro" id="IPR013783">
    <property type="entry name" value="Ig-like_fold"/>
</dbReference>
<sequence>MAVAAFSACSDDDTNDGGYEGIPEITVDGGGSATIAGSLAGGKIEQSVEVVSKGDWTLSFDKADDQTWCTPSALSGKTGTTQLSFTLAAAETERQASITLTATGYVEGIPVTKKASITVKQNEGGTTTVETNVKEIRDRLDFPVDNASGTANAKEITESMVITGIVVSDYVGNNINNHQIMLTDDTAEPGAGLMIRFKGYVGDKDTDYHLTRGSIVSFDLKGGFSKSYYDTYQVQFEADPDIEILDASDNTPEAIEVSDPAKLIDYQSQYVKVYSQPIESIRGEMYYNVSSGYANQTFETKNGSTFQLSFNSYSSSWANSIEIPAKAGYIKGCVSINQGAGNISPRNASDLEGMTEDLFTVSTEYTKTTIDQLGEGNYEIEDATIVGVHQKAVMFAQENSGTVNYVLAFENNWQDQTANPYIGAVGKTATVKGESALRYGLYQFSNFEVTTGGDSSLALPEPETFDAEAIEKYASEIKADESKAAYKYVKVSGILGIEKGASYNTYTLEILGLTTVKTVAFAYGLDSYFEGLESGDVVDATGFALGYDTSNSKLNILLRKIDANTTTPAVTFTKEPEPFAATDPQQQTLPYVVANVAASEVTFEIVGTNADKFTVVSHTDKDVVVNAAGNNETDAAYTATLVAKVGSETLASVDLKQAAPVSGDGYTLISSLADLTAGELLMAGMLESYKNNNNTITYAPYSYHIWVGTISSNKDLETVNYQYESNQLTLNPNLSDRDKEKGTAAFITVEAVSGKTNTYYIKSGGKYLKNLKEATNRSMGLVDTPDGAEWLFEDNGEKGIKISNNGVYLGTAGATYDLLRSYKSESTLKWGVCFFKKNK</sequence>
<dbReference type="Proteomes" id="UP000319374">
    <property type="component" value="Chromosome"/>
</dbReference>
<dbReference type="InterPro" id="IPR024361">
    <property type="entry name" value="BACON"/>
</dbReference>
<dbReference type="KEGG" id="ada:A5CPEGH6_02560"/>
<dbReference type="EMBL" id="AP019736">
    <property type="protein sequence ID" value="BBL05618.1"/>
    <property type="molecule type" value="Genomic_DNA"/>
</dbReference>
<protein>
    <recommendedName>
        <fullName evidence="5">BACON domain-containing protein</fullName>
    </recommendedName>
</protein>